<dbReference type="Proteomes" id="UP001162501">
    <property type="component" value="Chromosome 6"/>
</dbReference>
<evidence type="ECO:0000313" key="1">
    <source>
        <dbReference type="EMBL" id="CAI9711247.1"/>
    </source>
</evidence>
<sequence>MPVLLILESGLEKPTCLHPNLAPRAFEPKLQELLRVPWVLPSRLLTATCERRSRAGPLPLRTLALGSHPQALAPRAFRPLAQQEIQAGPAPAGLRGLRAPAQRRGLHRLRAPAPHLGQDPAGPPWPPCSPQLVLPSKAMSSCPELPGGGEDTVPPDIPLETPHDRQCPDQTLQDVAKSRPRSQRGGPRPLTCRRGMARYRVPSGKASLVLRVAAAGNVLFELGTLPVAEPGALTVVARTAIQPSSKPATQEQPCAQGRRCHLDDEK</sequence>
<evidence type="ECO:0000313" key="2">
    <source>
        <dbReference type="Proteomes" id="UP001162501"/>
    </source>
</evidence>
<gene>
    <name evidence="1" type="ORF">MRATA1EN3_LOCUS22460</name>
</gene>
<dbReference type="EMBL" id="OX596090">
    <property type="protein sequence ID" value="CAI9711247.1"/>
    <property type="molecule type" value="Genomic_DNA"/>
</dbReference>
<protein>
    <submittedName>
        <fullName evidence="1">Uncharacterized protein</fullName>
    </submittedName>
</protein>
<accession>A0ACB0FER4</accession>
<organism evidence="1 2">
    <name type="scientific">Rangifer tarandus platyrhynchus</name>
    <name type="common">Svalbard reindeer</name>
    <dbReference type="NCBI Taxonomy" id="3082113"/>
    <lineage>
        <taxon>Eukaryota</taxon>
        <taxon>Metazoa</taxon>
        <taxon>Chordata</taxon>
        <taxon>Craniata</taxon>
        <taxon>Vertebrata</taxon>
        <taxon>Euteleostomi</taxon>
        <taxon>Mammalia</taxon>
        <taxon>Eutheria</taxon>
        <taxon>Laurasiatheria</taxon>
        <taxon>Artiodactyla</taxon>
        <taxon>Ruminantia</taxon>
        <taxon>Pecora</taxon>
        <taxon>Cervidae</taxon>
        <taxon>Odocoileinae</taxon>
        <taxon>Rangifer</taxon>
    </lineage>
</organism>
<proteinExistence type="predicted"/>
<name>A0ACB0FER4_RANTA</name>
<reference evidence="1" key="1">
    <citation type="submission" date="2023-05" db="EMBL/GenBank/DDBJ databases">
        <authorList>
            <consortium name="ELIXIR-Norway"/>
        </authorList>
    </citation>
    <scope>NUCLEOTIDE SEQUENCE</scope>
</reference>